<evidence type="ECO:0000256" key="1">
    <source>
        <dbReference type="ARBA" id="ARBA00004496"/>
    </source>
</evidence>
<dbReference type="Gene3D" id="1.20.900.10">
    <property type="entry name" value="Dbl homology (DH) domain"/>
    <property type="match status" value="1"/>
</dbReference>
<dbReference type="GO" id="GO:0007186">
    <property type="term" value="P:G protein-coupled receptor signaling pathway"/>
    <property type="evidence" value="ECO:0007669"/>
    <property type="project" value="TreeGrafter"/>
</dbReference>
<proteinExistence type="predicted"/>
<organism evidence="4 5">
    <name type="scientific">Rhodnius prolixus</name>
    <name type="common">Triatomid bug</name>
    <dbReference type="NCBI Taxonomy" id="13249"/>
    <lineage>
        <taxon>Eukaryota</taxon>
        <taxon>Metazoa</taxon>
        <taxon>Ecdysozoa</taxon>
        <taxon>Arthropoda</taxon>
        <taxon>Hexapoda</taxon>
        <taxon>Insecta</taxon>
        <taxon>Pterygota</taxon>
        <taxon>Neoptera</taxon>
        <taxon>Paraneoptera</taxon>
        <taxon>Hemiptera</taxon>
        <taxon>Heteroptera</taxon>
        <taxon>Panheteroptera</taxon>
        <taxon>Cimicomorpha</taxon>
        <taxon>Reduviidae</taxon>
        <taxon>Triatominae</taxon>
        <taxon>Rhodnius</taxon>
    </lineage>
</organism>
<dbReference type="EnsemblMetazoa" id="RPRC001389-RA">
    <property type="protein sequence ID" value="RPRC001389-PA"/>
    <property type="gene ID" value="RPRC001389"/>
</dbReference>
<dbReference type="EMBL" id="ACPB03002665">
    <property type="status" value="NOT_ANNOTATED_CDS"/>
    <property type="molecule type" value="Genomic_DNA"/>
</dbReference>
<dbReference type="InterPro" id="IPR011993">
    <property type="entry name" value="PH-like_dom_sf"/>
</dbReference>
<keyword evidence="5" id="KW-1185">Reference proteome</keyword>
<dbReference type="AlphaFoldDB" id="T1HBH7"/>
<name>T1HBH7_RHOPR</name>
<evidence type="ECO:0000256" key="3">
    <source>
        <dbReference type="ARBA" id="ARBA00022553"/>
    </source>
</evidence>
<dbReference type="OMA" id="NWRIANR"/>
<dbReference type="Pfam" id="PF00621">
    <property type="entry name" value="RhoGEF"/>
    <property type="match status" value="1"/>
</dbReference>
<dbReference type="PROSITE" id="PS50010">
    <property type="entry name" value="DH_2"/>
    <property type="match status" value="1"/>
</dbReference>
<dbReference type="STRING" id="13249.T1HBH7"/>
<dbReference type="InterPro" id="IPR035899">
    <property type="entry name" value="DBL_dom_sf"/>
</dbReference>
<dbReference type="GO" id="GO:0005737">
    <property type="term" value="C:cytoplasm"/>
    <property type="evidence" value="ECO:0007669"/>
    <property type="project" value="UniProtKB-SubCell"/>
</dbReference>
<dbReference type="InParanoid" id="T1HBH7"/>
<keyword evidence="2" id="KW-0963">Cytoplasm</keyword>
<keyword evidence="3" id="KW-0597">Phosphoprotein</keyword>
<dbReference type="VEuPathDB" id="VectorBase:RPRC001389"/>
<dbReference type="InterPro" id="IPR000219">
    <property type="entry name" value="DH_dom"/>
</dbReference>
<dbReference type="HOGENOM" id="CLU_003962_0_0_1"/>
<dbReference type="SMART" id="SM00325">
    <property type="entry name" value="RhoGEF"/>
    <property type="match status" value="1"/>
</dbReference>
<dbReference type="Proteomes" id="UP000015103">
    <property type="component" value="Unassembled WGS sequence"/>
</dbReference>
<dbReference type="Gene3D" id="2.30.29.30">
    <property type="entry name" value="Pleckstrin-homology domain (PH domain)/Phosphotyrosine-binding domain (PTB)"/>
    <property type="match status" value="1"/>
</dbReference>
<dbReference type="GO" id="GO:0001664">
    <property type="term" value="F:G protein-coupled receptor binding"/>
    <property type="evidence" value="ECO:0007669"/>
    <property type="project" value="TreeGrafter"/>
</dbReference>
<dbReference type="PANTHER" id="PTHR45872">
    <property type="entry name" value="RHO GUANINE NUCLEOTIDE EXCHANGE FACTOR 2, ISOFORM D"/>
    <property type="match status" value="1"/>
</dbReference>
<dbReference type="SUPFAM" id="SSF48065">
    <property type="entry name" value="DBL homology domain (DH-domain)"/>
    <property type="match status" value="1"/>
</dbReference>
<evidence type="ECO:0000256" key="2">
    <source>
        <dbReference type="ARBA" id="ARBA00022490"/>
    </source>
</evidence>
<dbReference type="GO" id="GO:0005085">
    <property type="term" value="F:guanyl-nucleotide exchange factor activity"/>
    <property type="evidence" value="ECO:0007669"/>
    <property type="project" value="InterPro"/>
</dbReference>
<evidence type="ECO:0000313" key="5">
    <source>
        <dbReference type="Proteomes" id="UP000015103"/>
    </source>
</evidence>
<accession>T1HBH7</accession>
<dbReference type="PANTHER" id="PTHR45872:SF2">
    <property type="entry name" value="RHO GUANINE NUCLEOTIDE EXCHANGE FACTOR 2, ISOFORM D"/>
    <property type="match status" value="1"/>
</dbReference>
<dbReference type="InterPro" id="IPR041020">
    <property type="entry name" value="PH_16"/>
</dbReference>
<comment type="subcellular location">
    <subcellularLocation>
        <location evidence="1">Cytoplasm</location>
    </subcellularLocation>
</comment>
<dbReference type="eggNOG" id="KOG3520">
    <property type="taxonomic scope" value="Eukaryota"/>
</dbReference>
<evidence type="ECO:0000313" key="4">
    <source>
        <dbReference type="EnsemblMetazoa" id="RPRC001389-PA"/>
    </source>
</evidence>
<reference evidence="4" key="1">
    <citation type="submission" date="2015-05" db="UniProtKB">
        <authorList>
            <consortium name="EnsemblMetazoa"/>
        </authorList>
    </citation>
    <scope>IDENTIFICATION</scope>
</reference>
<protein>
    <submittedName>
        <fullName evidence="4">DH domain-containing protein</fullName>
    </submittedName>
</protein>
<dbReference type="Pfam" id="PF17838">
    <property type="entry name" value="PH_16"/>
    <property type="match status" value="1"/>
</dbReference>
<sequence>MKSKRKENPVVGDVGQLLLDMFDGSEGEAFQKAAATFCAKQQIALEALKERRKKDTKLNNFLIDAEMNPVCRRLQLKDIITIGWLRLTKYPLLFENLAKYTEAETEEEIRVKRALERSKEILNHVDAAVKEAEDQQRLAEIQRRLDKSPFDKVDHPIAVEFKNLDLTKHKLVHEGSLNWRIANRQKALDIHVLLLDDAIILLQKQDEKFILKFYSQSLLSPVIKVSTVLVRHNAVGRFPLVLGYWRDKKALFLVNTSQNGAQIYDLVANSSSEKRNFVDNHNFIPCILI</sequence>
<dbReference type="SUPFAM" id="SSF50729">
    <property type="entry name" value="PH domain-like"/>
    <property type="match status" value="1"/>
</dbReference>